<dbReference type="RefSeq" id="WP_183394350.1">
    <property type="nucleotide sequence ID" value="NZ_JACIDR010000001.1"/>
</dbReference>
<accession>A0A7W6CWT0</accession>
<evidence type="ECO:0008006" key="4">
    <source>
        <dbReference type="Google" id="ProtNLM"/>
    </source>
</evidence>
<gene>
    <name evidence="2" type="ORF">GGR24_001198</name>
</gene>
<proteinExistence type="predicted"/>
<evidence type="ECO:0000313" key="3">
    <source>
        <dbReference type="Proteomes" id="UP000528964"/>
    </source>
</evidence>
<comment type="caution">
    <text evidence="2">The sequence shown here is derived from an EMBL/GenBank/DDBJ whole genome shotgun (WGS) entry which is preliminary data.</text>
</comment>
<feature type="chain" id="PRO_5031495398" description="DUF3551 domain-containing protein" evidence="1">
    <location>
        <begin position="24"/>
        <end position="102"/>
    </location>
</feature>
<keyword evidence="1" id="KW-0732">Signal</keyword>
<evidence type="ECO:0000256" key="1">
    <source>
        <dbReference type="SAM" id="SignalP"/>
    </source>
</evidence>
<feature type="signal peptide" evidence="1">
    <location>
        <begin position="1"/>
        <end position="23"/>
    </location>
</feature>
<evidence type="ECO:0000313" key="2">
    <source>
        <dbReference type="EMBL" id="MBB3972565.1"/>
    </source>
</evidence>
<organism evidence="2 3">
    <name type="scientific">Hansschlegelia beijingensis</name>
    <dbReference type="NCBI Taxonomy" id="1133344"/>
    <lineage>
        <taxon>Bacteria</taxon>
        <taxon>Pseudomonadati</taxon>
        <taxon>Pseudomonadota</taxon>
        <taxon>Alphaproteobacteria</taxon>
        <taxon>Hyphomicrobiales</taxon>
        <taxon>Methylopilaceae</taxon>
        <taxon>Hansschlegelia</taxon>
    </lineage>
</organism>
<reference evidence="2 3" key="1">
    <citation type="submission" date="2020-08" db="EMBL/GenBank/DDBJ databases">
        <title>Genomic Encyclopedia of Type Strains, Phase IV (KMG-IV): sequencing the most valuable type-strain genomes for metagenomic binning, comparative biology and taxonomic classification.</title>
        <authorList>
            <person name="Goeker M."/>
        </authorList>
    </citation>
    <scope>NUCLEOTIDE SEQUENCE [LARGE SCALE GENOMIC DNA]</scope>
    <source>
        <strain evidence="2 3">DSM 25481</strain>
    </source>
</reference>
<dbReference type="EMBL" id="JACIDR010000001">
    <property type="protein sequence ID" value="MBB3972565.1"/>
    <property type="molecule type" value="Genomic_DNA"/>
</dbReference>
<protein>
    <recommendedName>
        <fullName evidence="4">DUF3551 domain-containing protein</fullName>
    </recommendedName>
</protein>
<dbReference type="AlphaFoldDB" id="A0A7W6CWT0"/>
<dbReference type="Proteomes" id="UP000528964">
    <property type="component" value="Unassembled WGS sequence"/>
</dbReference>
<keyword evidence="3" id="KW-1185">Reference proteome</keyword>
<name>A0A7W6CWT0_9HYPH</name>
<sequence length="102" mass="10637">MIRCAGAAALLTAALLAAPQASAQELACAPPEVVSARYSEQICNRGATGFVVCRWIDRRHDVIAPGECVPRVTIEAAAPSGRSIVLPAAPLRGAARGFVRKE</sequence>